<sequence>MALMRLEKLPKAFELAELTSQFCTINLVPTYSGGIITVRMDLDQSQLQEGKNYPFNTLVVLDNENKPIAIICVQEDSLYVGKTYTAVMAINTTTA</sequence>
<proteinExistence type="predicted"/>
<evidence type="ECO:0000313" key="1">
    <source>
        <dbReference type="EMBL" id="CAA24774.1"/>
    </source>
</evidence>
<name>Q38398_9CAUD</name>
<reference evidence="1" key="1">
    <citation type="journal article" date="1983" name="EMBO J.">
        <title>The sequence of the bacteriophage P1 genome region serving as hot target for IS2 insertion.</title>
        <authorList>
            <person name="Sengstag C."/>
            <person name="Shepherd J.C."/>
            <person name="Arber W."/>
        </authorList>
    </citation>
    <scope>NUCLEOTIDE SEQUENCE</scope>
</reference>
<organism evidence="1">
    <name type="scientific">Punavirus P1</name>
    <dbReference type="NCBI Taxonomy" id="10678"/>
    <lineage>
        <taxon>Viruses</taxon>
        <taxon>Duplodnaviria</taxon>
        <taxon>Heunggongvirae</taxon>
        <taxon>Uroviricota</taxon>
        <taxon>Caudoviricetes</taxon>
        <taxon>Punavirus</taxon>
    </lineage>
</organism>
<dbReference type="EMBL" id="V01534">
    <property type="protein sequence ID" value="CAA24774.1"/>
    <property type="molecule type" value="Genomic_DNA"/>
</dbReference>
<accession>Q38398</accession>
<protein>
    <submittedName>
        <fullName evidence="1">Bacteriophage P1 genome (IS2 insertion spot). This regions contains four unidentified reading frames and is known as insertion hot spot for IS2 insertion sequences</fullName>
    </submittedName>
</protein>